<dbReference type="InterPro" id="IPR035976">
    <property type="entry name" value="Sushi/SCR/CCP_sf"/>
</dbReference>
<evidence type="ECO:0000256" key="2">
    <source>
        <dbReference type="ARBA" id="ARBA00022729"/>
    </source>
</evidence>
<feature type="signal peptide" evidence="7">
    <location>
        <begin position="1"/>
        <end position="32"/>
    </location>
</feature>
<dbReference type="EMBL" id="JACDTQ010002688">
    <property type="protein sequence ID" value="KAF5916573.1"/>
    <property type="molecule type" value="Genomic_DNA"/>
</dbReference>
<evidence type="ECO:0000313" key="9">
    <source>
        <dbReference type="EMBL" id="KAF5916573.1"/>
    </source>
</evidence>
<dbReference type="Pfam" id="PF00084">
    <property type="entry name" value="Sushi"/>
    <property type="match status" value="5"/>
</dbReference>
<dbReference type="SUPFAM" id="SSF57535">
    <property type="entry name" value="Complement control module/SCR domain"/>
    <property type="match status" value="5"/>
</dbReference>
<dbReference type="PROSITE" id="PS50923">
    <property type="entry name" value="SUSHI"/>
    <property type="match status" value="4"/>
</dbReference>
<keyword evidence="4 6" id="KW-1015">Disulfide bond</keyword>
<sequence>MAAWLFSRLWRVSDPTLFQMTVVTALLATVLGDCGPPPTLYFASPINELNETNFETGTVLKYACRPGYKKRCRNPGELHNGQISKTDLYFGSRIEFSCSEGYILIGSTTSHCDIQDKGVDWSDPLPVCVTDACTNLPDIPHASWEPFRYHQPTKEDLYDVGTVLKYHCQRGYKPASDEPTTVICQENFRWTPYIKCEEVCCPEPELKNGKILEHRKGSRVISCGYFYGDTVTYSCFEKRKFSATCQGDGTWHPKTPFCDYDCNFPPTIDHGRHKEVDAYSLFTYEFIYECDEGYTLVGQARLSCHFSQWSSAAPQCKALCLKPRIEHGQLLVVKDQYITPENVTVQCDSGYRLVGPQSITCSEDRTWYPEVPKCEWEVPEGCEQVVIGRKLMQCLPSPEDVKMALELYKLYLEIELLKQQLGKEEKFTLKSPL</sequence>
<evidence type="ECO:0000256" key="5">
    <source>
        <dbReference type="ARBA" id="ARBA00023180"/>
    </source>
</evidence>
<protein>
    <recommendedName>
        <fullName evidence="8">Sushi domain-containing protein</fullName>
    </recommendedName>
</protein>
<gene>
    <name evidence="9" type="ORF">HPG69_005368</name>
</gene>
<feature type="disulfide bond" evidence="6">
    <location>
        <begin position="347"/>
        <end position="374"/>
    </location>
</feature>
<evidence type="ECO:0000256" key="3">
    <source>
        <dbReference type="ARBA" id="ARBA00022737"/>
    </source>
</evidence>
<evidence type="ECO:0000256" key="6">
    <source>
        <dbReference type="PROSITE-ProRule" id="PRU00302"/>
    </source>
</evidence>
<feature type="domain" description="Sushi" evidence="8">
    <location>
        <begin position="70"/>
        <end position="130"/>
    </location>
</feature>
<comment type="caution">
    <text evidence="6">Lacks conserved residue(s) required for the propagation of feature annotation.</text>
</comment>
<dbReference type="Gene3D" id="1.20.5.3730">
    <property type="match status" value="1"/>
</dbReference>
<evidence type="ECO:0000313" key="10">
    <source>
        <dbReference type="Proteomes" id="UP000551758"/>
    </source>
</evidence>
<evidence type="ECO:0000256" key="7">
    <source>
        <dbReference type="SAM" id="SignalP"/>
    </source>
</evidence>
<dbReference type="FunFam" id="2.10.70.10:FF:000014">
    <property type="entry name" value="Membrane cofactor protein"/>
    <property type="match status" value="1"/>
</dbReference>
<feature type="domain" description="Sushi" evidence="8">
    <location>
        <begin position="199"/>
        <end position="260"/>
    </location>
</feature>
<keyword evidence="3" id="KW-0677">Repeat</keyword>
<dbReference type="Gene3D" id="2.10.70.10">
    <property type="entry name" value="Complement Module, domain 1"/>
    <property type="match status" value="6"/>
</dbReference>
<dbReference type="CDD" id="cd00033">
    <property type="entry name" value="CCP"/>
    <property type="match status" value="5"/>
</dbReference>
<dbReference type="Proteomes" id="UP000551758">
    <property type="component" value="Unassembled WGS sequence"/>
</dbReference>
<keyword evidence="2 7" id="KW-0732">Signal</keyword>
<keyword evidence="1 6" id="KW-0768">Sushi</keyword>
<dbReference type="Pfam" id="PF18453">
    <property type="entry name" value="C4bp_oligo"/>
    <property type="match status" value="1"/>
</dbReference>
<keyword evidence="10" id="KW-1185">Reference proteome</keyword>
<organism evidence="9 10">
    <name type="scientific">Diceros bicornis minor</name>
    <name type="common">South-central black rhinoceros</name>
    <dbReference type="NCBI Taxonomy" id="77932"/>
    <lineage>
        <taxon>Eukaryota</taxon>
        <taxon>Metazoa</taxon>
        <taxon>Chordata</taxon>
        <taxon>Craniata</taxon>
        <taxon>Vertebrata</taxon>
        <taxon>Euteleostomi</taxon>
        <taxon>Mammalia</taxon>
        <taxon>Eutheria</taxon>
        <taxon>Laurasiatheria</taxon>
        <taxon>Perissodactyla</taxon>
        <taxon>Rhinocerotidae</taxon>
        <taxon>Diceros</taxon>
    </lineage>
</organism>
<comment type="caution">
    <text evidence="9">The sequence shown here is derived from an EMBL/GenBank/DDBJ whole genome shotgun (WGS) entry which is preliminary data.</text>
</comment>
<dbReference type="InterPro" id="IPR050350">
    <property type="entry name" value="Compl-Cell_Adhes-Reg"/>
</dbReference>
<proteinExistence type="predicted"/>
<feature type="domain" description="Sushi" evidence="8">
    <location>
        <begin position="318"/>
        <end position="376"/>
    </location>
</feature>
<evidence type="ECO:0000256" key="1">
    <source>
        <dbReference type="ARBA" id="ARBA00022659"/>
    </source>
</evidence>
<dbReference type="PANTHER" id="PTHR19325:SF551">
    <property type="entry name" value="ZONA PELLUCIDA SPERM-BINDING PROTEIN 3 RECEPTOR"/>
    <property type="match status" value="1"/>
</dbReference>
<accession>A0A7J7ELJ6</accession>
<feature type="domain" description="Sushi" evidence="8">
    <location>
        <begin position="131"/>
        <end position="198"/>
    </location>
</feature>
<keyword evidence="5" id="KW-0325">Glycoprotein</keyword>
<dbReference type="FunFam" id="2.10.70.10:FF:000055">
    <property type="entry name" value="Complement decay-accelerating factor, GPI-anchored"/>
    <property type="match status" value="1"/>
</dbReference>
<evidence type="ECO:0000259" key="8">
    <source>
        <dbReference type="PROSITE" id="PS50923"/>
    </source>
</evidence>
<dbReference type="InterPro" id="IPR000436">
    <property type="entry name" value="Sushi_SCR_CCP_dom"/>
</dbReference>
<reference evidence="9 10" key="1">
    <citation type="journal article" date="2020" name="Mol. Biol. Evol.">
        <title>Interspecific Gene Flow and the Evolution of Specialization in Black and White Rhinoceros.</title>
        <authorList>
            <person name="Moodley Y."/>
            <person name="Westbury M.V."/>
            <person name="Russo I.M."/>
            <person name="Gopalakrishnan S."/>
            <person name="Rakotoarivelo A."/>
            <person name="Olsen R.A."/>
            <person name="Prost S."/>
            <person name="Tunstall T."/>
            <person name="Ryder O.A."/>
            <person name="Dalen L."/>
            <person name="Bruford M.W."/>
        </authorList>
    </citation>
    <scope>NUCLEOTIDE SEQUENCE [LARGE SCALE GENOMIC DNA]</scope>
    <source>
        <strain evidence="9">SBR-YM</strain>
        <tissue evidence="9">Skin</tissue>
    </source>
</reference>
<dbReference type="AlphaFoldDB" id="A0A7J7ELJ6"/>
<dbReference type="SMART" id="SM00032">
    <property type="entry name" value="CCP"/>
    <property type="match status" value="5"/>
</dbReference>
<name>A0A7J7ELJ6_DICBM</name>
<dbReference type="PANTHER" id="PTHR19325">
    <property type="entry name" value="COMPLEMENT COMPONENT-RELATED SUSHI DOMAIN-CONTAINING"/>
    <property type="match status" value="1"/>
</dbReference>
<evidence type="ECO:0000256" key="4">
    <source>
        <dbReference type="ARBA" id="ARBA00023157"/>
    </source>
</evidence>
<dbReference type="InterPro" id="IPR040514">
    <property type="entry name" value="C4bp_oligo"/>
</dbReference>
<feature type="chain" id="PRO_5029583452" description="Sushi domain-containing protein" evidence="7">
    <location>
        <begin position="33"/>
        <end position="433"/>
    </location>
</feature>